<evidence type="ECO:0000256" key="12">
    <source>
        <dbReference type="ARBA" id="ARBA00048027"/>
    </source>
</evidence>
<dbReference type="PANTHER" id="PTHR11564">
    <property type="entry name" value="SIGNAL RECOGNITION PARTICLE 54K PROTEIN SRP54"/>
    <property type="match status" value="1"/>
</dbReference>
<dbReference type="EC" id="3.6.5.4" evidence="11"/>
<dbReference type="Pfam" id="PF00448">
    <property type="entry name" value="SRP54"/>
    <property type="match status" value="1"/>
</dbReference>
<sequence length="449" mass="49730">MFDSLSKKIGSALDGIKNRGVITEKEFDDFVRKLRLTFLEADVSLPVTKQFIANVKESVIGKSRLKGISTPAIIGSVVKEELIKILGGESQKFEFPKFGKQIFMFVGLQGVGKTTTAAKLALLIRKKFKKNILLSSLDIYRPAARKQLEILAKQIDVDSIPIVEGENIDAIVKKTLDLFNNSNENYNVLIVDTAGRSQIDSLLMEELRVIKNRLQPSEIFQVLDAMMGQDSLNVAKTFNSEIGTTGVIVSRLDSDARVGSVLSVRQAVGLPIRFCGAGERVNDLEEFHPERMAGRIMGSGDIASLLEYASSEVGEERIDSMKKRIEAGKFDYDDLVLQLKSIDKLGGIAKLLRFIPGINKVPSEQFVDDSTLKKNLAMINSMTKRERACLDSINQSRKSRIASGAGVKVYEVNKLIKNFEKARLLALKMGKIGATNDESMHDLNELLKK</sequence>
<dbReference type="InterPro" id="IPR036891">
    <property type="entry name" value="Signal_recog_part_SRP54_M_sf"/>
</dbReference>
<dbReference type="Proteomes" id="UP000464912">
    <property type="component" value="Chromosome"/>
</dbReference>
<dbReference type="SMART" id="SM00963">
    <property type="entry name" value="SRP54_N"/>
    <property type="match status" value="1"/>
</dbReference>
<evidence type="ECO:0000256" key="6">
    <source>
        <dbReference type="ARBA" id="ARBA00022801"/>
    </source>
</evidence>
<dbReference type="KEGG" id="nef:GP480_02195"/>
<dbReference type="InterPro" id="IPR022941">
    <property type="entry name" value="SRP54"/>
</dbReference>
<evidence type="ECO:0000256" key="1">
    <source>
        <dbReference type="ARBA" id="ARBA00004496"/>
    </source>
</evidence>
<proteinExistence type="inferred from homology"/>
<dbReference type="GO" id="GO:0005886">
    <property type="term" value="C:plasma membrane"/>
    <property type="evidence" value="ECO:0007669"/>
    <property type="project" value="UniProtKB-SubCell"/>
</dbReference>
<evidence type="ECO:0000256" key="2">
    <source>
        <dbReference type="ARBA" id="ARBA00004515"/>
    </source>
</evidence>
<comment type="similarity">
    <text evidence="3">Belongs to the GTP-binding SRP family. SRP54 subfamily.</text>
</comment>
<evidence type="ECO:0000259" key="13">
    <source>
        <dbReference type="SMART" id="SM00382"/>
    </source>
</evidence>
<reference evidence="16 17" key="2">
    <citation type="journal article" date="2020" name="MBio">
        <title>Isolation and Molecular Analysis of a Novel Neorickettsia Species That Causes Potomac Horse Fever.</title>
        <authorList>
            <person name="Teymournejad O."/>
            <person name="Lin M."/>
            <person name="Bekebrede H."/>
            <person name="Kamr A."/>
            <person name="Toribio R.E."/>
            <person name="Arroyo L.G."/>
            <person name="Baird J.D."/>
            <person name="Rikihisa Y."/>
        </authorList>
    </citation>
    <scope>NUCLEOTIDE SEQUENCE [LARGE SCALE GENOMIC DNA]</scope>
    <source>
        <strain evidence="16 17">Fin17</strain>
    </source>
</reference>
<dbReference type="InterPro" id="IPR013822">
    <property type="entry name" value="Signal_recog_particl_SRP54_hlx"/>
</dbReference>
<keyword evidence="7" id="KW-0694">RNA-binding</keyword>
<dbReference type="Gene3D" id="1.20.120.140">
    <property type="entry name" value="Signal recognition particle SRP54, nucleotide-binding domain"/>
    <property type="match status" value="1"/>
</dbReference>
<dbReference type="GO" id="GO:0008312">
    <property type="term" value="F:7S RNA binding"/>
    <property type="evidence" value="ECO:0007669"/>
    <property type="project" value="InterPro"/>
</dbReference>
<feature type="domain" description="SRP54-type proteins GTP-binding" evidence="14">
    <location>
        <begin position="100"/>
        <end position="298"/>
    </location>
</feature>
<evidence type="ECO:0000259" key="15">
    <source>
        <dbReference type="SMART" id="SM00963"/>
    </source>
</evidence>
<keyword evidence="5" id="KW-0547">Nucleotide-binding</keyword>
<dbReference type="InterPro" id="IPR003593">
    <property type="entry name" value="AAA+_ATPase"/>
</dbReference>
<dbReference type="Gene3D" id="3.40.50.300">
    <property type="entry name" value="P-loop containing nucleotide triphosphate hydrolases"/>
    <property type="match status" value="1"/>
</dbReference>
<dbReference type="InterPro" id="IPR027417">
    <property type="entry name" value="P-loop_NTPase"/>
</dbReference>
<keyword evidence="6" id="KW-0378">Hydrolase</keyword>
<evidence type="ECO:0000256" key="11">
    <source>
        <dbReference type="ARBA" id="ARBA00035672"/>
    </source>
</evidence>
<dbReference type="SUPFAM" id="SSF52540">
    <property type="entry name" value="P-loop containing nucleoside triphosphate hydrolases"/>
    <property type="match status" value="1"/>
</dbReference>
<dbReference type="PANTHER" id="PTHR11564:SF5">
    <property type="entry name" value="SIGNAL RECOGNITION PARTICLE SUBUNIT SRP54"/>
    <property type="match status" value="1"/>
</dbReference>
<accession>A0A6P1GAQ0</accession>
<protein>
    <recommendedName>
        <fullName evidence="11">signal-recognition-particle GTPase</fullName>
        <ecNumber evidence="11">3.6.5.4</ecNumber>
    </recommendedName>
</protein>
<keyword evidence="17" id="KW-1185">Reference proteome</keyword>
<dbReference type="InterPro" id="IPR042101">
    <property type="entry name" value="SRP54_N_sf"/>
</dbReference>
<dbReference type="EMBL" id="CP047224">
    <property type="protein sequence ID" value="QHD65254.1"/>
    <property type="molecule type" value="Genomic_DNA"/>
</dbReference>
<dbReference type="SMART" id="SM00962">
    <property type="entry name" value="SRP54"/>
    <property type="match status" value="1"/>
</dbReference>
<reference evidence="16 17" key="1">
    <citation type="journal article" date="2020" name="MBio">
        <title>Erratum for Teymournejad et al., 'Isolation and Molecular Analysis of a Novel Neorickettsia Species That Causes Potomac Horse Fever'.</title>
        <authorList>
            <person name="Teymournejad O."/>
            <person name="Lin M."/>
            <person name="Bekebrede H."/>
            <person name="Kamr A."/>
            <person name="Toribio R.E."/>
            <person name="Arroyo L.G."/>
            <person name="Baird J.D."/>
            <person name="Rikihisa Y."/>
        </authorList>
    </citation>
    <scope>NUCLEOTIDE SEQUENCE [LARGE SCALE GENOMIC DNA]</scope>
    <source>
        <strain evidence="16 17">Fin17</strain>
    </source>
</reference>
<evidence type="ECO:0000256" key="5">
    <source>
        <dbReference type="ARBA" id="ARBA00022741"/>
    </source>
</evidence>
<dbReference type="Pfam" id="PF02978">
    <property type="entry name" value="SRP_SPB"/>
    <property type="match status" value="1"/>
</dbReference>
<comment type="catalytic activity">
    <reaction evidence="12">
        <text>GTP + H2O = GDP + phosphate + H(+)</text>
        <dbReference type="Rhea" id="RHEA:19669"/>
        <dbReference type="ChEBI" id="CHEBI:15377"/>
        <dbReference type="ChEBI" id="CHEBI:15378"/>
        <dbReference type="ChEBI" id="CHEBI:37565"/>
        <dbReference type="ChEBI" id="CHEBI:43474"/>
        <dbReference type="ChEBI" id="CHEBI:58189"/>
        <dbReference type="EC" id="3.6.5.4"/>
    </reaction>
</comment>
<keyword evidence="10" id="KW-0687">Ribonucleoprotein</keyword>
<dbReference type="InterPro" id="IPR036225">
    <property type="entry name" value="SRP/SRP_N"/>
</dbReference>
<keyword evidence="9" id="KW-0733">Signal recognition particle</keyword>
<dbReference type="SMART" id="SM00382">
    <property type="entry name" value="AAA"/>
    <property type="match status" value="1"/>
</dbReference>
<evidence type="ECO:0000313" key="17">
    <source>
        <dbReference type="Proteomes" id="UP000464912"/>
    </source>
</evidence>
<dbReference type="GO" id="GO:0005525">
    <property type="term" value="F:GTP binding"/>
    <property type="evidence" value="ECO:0007669"/>
    <property type="project" value="UniProtKB-KW"/>
</dbReference>
<evidence type="ECO:0000256" key="7">
    <source>
        <dbReference type="ARBA" id="ARBA00022884"/>
    </source>
</evidence>
<keyword evidence="4" id="KW-0963">Cytoplasm</keyword>
<evidence type="ECO:0000256" key="8">
    <source>
        <dbReference type="ARBA" id="ARBA00023134"/>
    </source>
</evidence>
<comment type="subcellular location">
    <subcellularLocation>
        <location evidence="2">Cell inner membrane</location>
        <topology evidence="2">Peripheral membrane protein</topology>
        <orientation evidence="2">Cytoplasmic side</orientation>
    </subcellularLocation>
    <subcellularLocation>
        <location evidence="1">Cytoplasm</location>
    </subcellularLocation>
</comment>
<dbReference type="SUPFAM" id="SSF47446">
    <property type="entry name" value="Signal peptide-binding domain"/>
    <property type="match status" value="1"/>
</dbReference>
<gene>
    <name evidence="16" type="ORF">GP480_02195</name>
</gene>
<dbReference type="GO" id="GO:0048500">
    <property type="term" value="C:signal recognition particle"/>
    <property type="evidence" value="ECO:0007669"/>
    <property type="project" value="InterPro"/>
</dbReference>
<organism evidence="16 17">
    <name type="scientific">Neorickettsia findlayensis</name>
    <dbReference type="NCBI Taxonomy" id="2686014"/>
    <lineage>
        <taxon>Bacteria</taxon>
        <taxon>Pseudomonadati</taxon>
        <taxon>Pseudomonadota</taxon>
        <taxon>Alphaproteobacteria</taxon>
        <taxon>Rickettsiales</taxon>
        <taxon>Anaplasmataceae</taxon>
        <taxon>Neorickettsia</taxon>
    </lineage>
</organism>
<evidence type="ECO:0000256" key="9">
    <source>
        <dbReference type="ARBA" id="ARBA00023135"/>
    </source>
</evidence>
<evidence type="ECO:0000256" key="10">
    <source>
        <dbReference type="ARBA" id="ARBA00023274"/>
    </source>
</evidence>
<dbReference type="GO" id="GO:0006614">
    <property type="term" value="P:SRP-dependent cotranslational protein targeting to membrane"/>
    <property type="evidence" value="ECO:0007669"/>
    <property type="project" value="InterPro"/>
</dbReference>
<keyword evidence="8" id="KW-0342">GTP-binding</keyword>
<name>A0A6P1GAQ0_9RICK</name>
<dbReference type="AlphaFoldDB" id="A0A6P1GAQ0"/>
<dbReference type="GO" id="GO:0003924">
    <property type="term" value="F:GTPase activity"/>
    <property type="evidence" value="ECO:0007669"/>
    <property type="project" value="InterPro"/>
</dbReference>
<feature type="domain" description="AAA+ ATPase" evidence="13">
    <location>
        <begin position="99"/>
        <end position="262"/>
    </location>
</feature>
<evidence type="ECO:0000256" key="4">
    <source>
        <dbReference type="ARBA" id="ARBA00022490"/>
    </source>
</evidence>
<feature type="domain" description="Signal recognition particle SRP54 helical bundle" evidence="15">
    <location>
        <begin position="1"/>
        <end position="86"/>
    </location>
</feature>
<dbReference type="InterPro" id="IPR004125">
    <property type="entry name" value="Signal_recog_particle_SRP54_M"/>
</dbReference>
<dbReference type="SUPFAM" id="SSF47364">
    <property type="entry name" value="Domain of the SRP/SRP receptor G-proteins"/>
    <property type="match status" value="1"/>
</dbReference>
<evidence type="ECO:0000313" key="16">
    <source>
        <dbReference type="EMBL" id="QHD65254.1"/>
    </source>
</evidence>
<dbReference type="Pfam" id="PF02881">
    <property type="entry name" value="SRP54_N"/>
    <property type="match status" value="1"/>
</dbReference>
<evidence type="ECO:0000259" key="14">
    <source>
        <dbReference type="SMART" id="SM00962"/>
    </source>
</evidence>
<dbReference type="Gene3D" id="1.10.260.30">
    <property type="entry name" value="Signal recognition particle, SRP54 subunit, M-domain"/>
    <property type="match status" value="1"/>
</dbReference>
<dbReference type="InterPro" id="IPR000897">
    <property type="entry name" value="SRP54_GTPase_dom"/>
</dbReference>
<evidence type="ECO:0000256" key="3">
    <source>
        <dbReference type="ARBA" id="ARBA00005450"/>
    </source>
</evidence>
<dbReference type="RefSeq" id="WP_160095479.1">
    <property type="nucleotide sequence ID" value="NZ_CP047224.1"/>
</dbReference>